<sequence>MKKAYSSFIGKAVTVELTGKKEVSGYLIDVGSEVLIIFNGEDYIYVSSIHIRSLRVVSVDELDIAEPTSGPQLEQEDELALRKILTSAKGVFIEIYLTGNQSIHGYITSIMNNYFTFYSPVYKTMYISLQHLKWLTPYSGSHSPYALGKDKLPVNPSQLSLARTYEIQLEKLTGNLVVFNLGLQAESIGKIEKVESNIIQLITAKGSTVYLNLQHIQSVHQP</sequence>
<accession>A0A1C4D1J6</accession>
<evidence type="ECO:0000313" key="1">
    <source>
        <dbReference type="EMBL" id="SCC25166.1"/>
    </source>
</evidence>
<gene>
    <name evidence="1" type="ORF">GA0061094_3469</name>
</gene>
<proteinExistence type="predicted"/>
<name>A0A1C4D1J6_9BACI</name>
<dbReference type="EMBL" id="FMAU01000004">
    <property type="protein sequence ID" value="SCC25166.1"/>
    <property type="molecule type" value="Genomic_DNA"/>
</dbReference>
<evidence type="ECO:0000313" key="2">
    <source>
        <dbReference type="Proteomes" id="UP000181997"/>
    </source>
</evidence>
<dbReference type="AlphaFoldDB" id="A0A1C4D1J6"/>
<keyword evidence="2" id="KW-1185">Reference proteome</keyword>
<protein>
    <recommendedName>
        <fullName evidence="3">DUF2642 domain-containing protein</fullName>
    </recommendedName>
</protein>
<reference evidence="2" key="1">
    <citation type="submission" date="2016-08" db="EMBL/GenBank/DDBJ databases">
        <authorList>
            <person name="Varghese N."/>
            <person name="Submissions Spin"/>
        </authorList>
    </citation>
    <scope>NUCLEOTIDE SEQUENCE [LARGE SCALE GENOMIC DNA]</scope>
    <source>
        <strain evidence="2">SGD-1123</strain>
    </source>
</reference>
<dbReference type="OrthoDB" id="2716151at2"/>
<dbReference type="RefSeq" id="WP_074440047.1">
    <property type="nucleotide sequence ID" value="NZ_FMAU01000004.1"/>
</dbReference>
<dbReference type="Proteomes" id="UP000181997">
    <property type="component" value="Unassembled WGS sequence"/>
</dbReference>
<evidence type="ECO:0008006" key="3">
    <source>
        <dbReference type="Google" id="ProtNLM"/>
    </source>
</evidence>
<organism evidence="1 2">
    <name type="scientific">[Bacillus] enclensis</name>
    <dbReference type="NCBI Taxonomy" id="1402860"/>
    <lineage>
        <taxon>Bacteria</taxon>
        <taxon>Bacillati</taxon>
        <taxon>Bacillota</taxon>
        <taxon>Bacilli</taxon>
        <taxon>Bacillales</taxon>
        <taxon>Bacillaceae</taxon>
        <taxon>Rossellomorea</taxon>
    </lineage>
</organism>